<proteinExistence type="predicted"/>
<dbReference type="EMBL" id="RJNH01000013">
    <property type="protein sequence ID" value="RSI59566.1"/>
    <property type="molecule type" value="Genomic_DNA"/>
</dbReference>
<reference evidence="1 2" key="1">
    <citation type="submission" date="2018-11" db="EMBL/GenBank/DDBJ databases">
        <title>Species Designations Belie Phenotypic and Genotypic Heterogeneity in Oral Streptococci.</title>
        <authorList>
            <person name="Velsko I."/>
        </authorList>
    </citation>
    <scope>NUCLEOTIDE SEQUENCE [LARGE SCALE GENOMIC DNA]</scope>
    <source>
        <strain evidence="1 2">BCC15</strain>
    </source>
</reference>
<sequence>MKVDTDKIRELFDRETPYRISKDTGLALVVVYRLAKGERKLENASIRIGAILTEYARKHKAN</sequence>
<gene>
    <name evidence="1" type="ORF">D8865_08835</name>
</gene>
<dbReference type="AlphaFoldDB" id="A0A428B8A4"/>
<organism evidence="1 2">
    <name type="scientific">Streptococcus mitis</name>
    <dbReference type="NCBI Taxonomy" id="28037"/>
    <lineage>
        <taxon>Bacteria</taxon>
        <taxon>Bacillati</taxon>
        <taxon>Bacillota</taxon>
        <taxon>Bacilli</taxon>
        <taxon>Lactobacillales</taxon>
        <taxon>Streptococcaceae</taxon>
        <taxon>Streptococcus</taxon>
        <taxon>Streptococcus mitis group</taxon>
    </lineage>
</organism>
<evidence type="ECO:0000313" key="2">
    <source>
        <dbReference type="Proteomes" id="UP000278653"/>
    </source>
</evidence>
<name>A0A428B8A4_STRMT</name>
<accession>A0A428B8A4</accession>
<dbReference type="Proteomes" id="UP000278653">
    <property type="component" value="Unassembled WGS sequence"/>
</dbReference>
<protein>
    <submittedName>
        <fullName evidence="1">Uncharacterized protein</fullName>
    </submittedName>
</protein>
<comment type="caution">
    <text evidence="1">The sequence shown here is derived from an EMBL/GenBank/DDBJ whole genome shotgun (WGS) entry which is preliminary data.</text>
</comment>
<evidence type="ECO:0000313" key="1">
    <source>
        <dbReference type="EMBL" id="RSI59566.1"/>
    </source>
</evidence>
<dbReference type="RefSeq" id="WP_125448017.1">
    <property type="nucleotide sequence ID" value="NZ_RJNH01000013.1"/>
</dbReference>